<dbReference type="GO" id="GO:0046540">
    <property type="term" value="C:U4/U6 x U5 tri-snRNP complex"/>
    <property type="evidence" value="ECO:0007669"/>
    <property type="project" value="TreeGrafter"/>
</dbReference>
<dbReference type="EMBL" id="LZYO01000141">
    <property type="protein sequence ID" value="ODH28854.1"/>
    <property type="molecule type" value="Genomic_DNA"/>
</dbReference>
<dbReference type="InterPro" id="IPR029063">
    <property type="entry name" value="SAM-dependent_MTases_sf"/>
</dbReference>
<accession>A0A1D2JEX1</accession>
<name>A0A1D2JEX1_PARBR</name>
<evidence type="ECO:0000313" key="12">
    <source>
        <dbReference type="EMBL" id="ODH28854.1"/>
    </source>
</evidence>
<dbReference type="VEuPathDB" id="FungiDB:PABG_03684"/>
<feature type="compositionally biased region" description="Polar residues" evidence="10">
    <location>
        <begin position="438"/>
        <end position="449"/>
    </location>
</feature>
<evidence type="ECO:0000256" key="9">
    <source>
        <dbReference type="ARBA" id="ARBA00025892"/>
    </source>
</evidence>
<evidence type="ECO:0000256" key="1">
    <source>
        <dbReference type="ARBA" id="ARBA00004123"/>
    </source>
</evidence>
<dbReference type="PANTHER" id="PTHR13829">
    <property type="entry name" value="SNRNP CORE PROTEIN FAMILY MEMBER"/>
    <property type="match status" value="1"/>
</dbReference>
<evidence type="ECO:0000256" key="7">
    <source>
        <dbReference type="ARBA" id="ARBA00023242"/>
    </source>
</evidence>
<dbReference type="GO" id="GO:0000398">
    <property type="term" value="P:mRNA splicing, via spliceosome"/>
    <property type="evidence" value="ECO:0007669"/>
    <property type="project" value="TreeGrafter"/>
</dbReference>
<keyword evidence="6" id="KW-0508">mRNA splicing</keyword>
<evidence type="ECO:0000256" key="2">
    <source>
        <dbReference type="ARBA" id="ARBA00006850"/>
    </source>
</evidence>
<dbReference type="GO" id="GO:0071013">
    <property type="term" value="C:catalytic step 2 spliceosome"/>
    <property type="evidence" value="ECO:0007669"/>
    <property type="project" value="TreeGrafter"/>
</dbReference>
<feature type="compositionally biased region" description="Acidic residues" evidence="10">
    <location>
        <begin position="92"/>
        <end position="105"/>
    </location>
</feature>
<dbReference type="GO" id="GO:0003723">
    <property type="term" value="F:RNA binding"/>
    <property type="evidence" value="ECO:0007669"/>
    <property type="project" value="UniProtKB-KW"/>
</dbReference>
<evidence type="ECO:0000256" key="10">
    <source>
        <dbReference type="SAM" id="MobiDB-lite"/>
    </source>
</evidence>
<dbReference type="Gene3D" id="2.30.30.100">
    <property type="match status" value="1"/>
</dbReference>
<evidence type="ECO:0000313" key="13">
    <source>
        <dbReference type="Proteomes" id="UP000242814"/>
    </source>
</evidence>
<keyword evidence="7" id="KW-0539">Nucleus</keyword>
<dbReference type="SUPFAM" id="SSF50182">
    <property type="entry name" value="Sm-like ribonucleoproteins"/>
    <property type="match status" value="1"/>
</dbReference>
<organism evidence="12 13">
    <name type="scientific">Paracoccidioides brasiliensis</name>
    <dbReference type="NCBI Taxonomy" id="121759"/>
    <lineage>
        <taxon>Eukaryota</taxon>
        <taxon>Fungi</taxon>
        <taxon>Dikarya</taxon>
        <taxon>Ascomycota</taxon>
        <taxon>Pezizomycotina</taxon>
        <taxon>Eurotiomycetes</taxon>
        <taxon>Eurotiomycetidae</taxon>
        <taxon>Onygenales</taxon>
        <taxon>Ajellomycetaceae</taxon>
        <taxon>Paracoccidioides</taxon>
    </lineage>
</organism>
<feature type="compositionally biased region" description="Low complexity" evidence="10">
    <location>
        <begin position="71"/>
        <end position="83"/>
    </location>
</feature>
<feature type="region of interest" description="Disordered" evidence="10">
    <location>
        <begin position="39"/>
        <end position="132"/>
    </location>
</feature>
<evidence type="ECO:0000256" key="5">
    <source>
        <dbReference type="ARBA" id="ARBA00022884"/>
    </source>
</evidence>
<dbReference type="GO" id="GO:1990726">
    <property type="term" value="C:Lsm1-7-Pat1 complex"/>
    <property type="evidence" value="ECO:0007669"/>
    <property type="project" value="TreeGrafter"/>
</dbReference>
<feature type="compositionally biased region" description="Polar residues" evidence="10">
    <location>
        <begin position="111"/>
        <end position="132"/>
    </location>
</feature>
<proteinExistence type="inferred from homology"/>
<dbReference type="InterPro" id="IPR047575">
    <property type="entry name" value="Sm"/>
</dbReference>
<keyword evidence="4" id="KW-0747">Spliceosome</keyword>
<dbReference type="Gene3D" id="3.40.50.150">
    <property type="entry name" value="Vaccinia Virus protein VP39"/>
    <property type="match status" value="1"/>
</dbReference>
<feature type="domain" description="Sm" evidence="11">
    <location>
        <begin position="953"/>
        <end position="1027"/>
    </location>
</feature>
<sequence>MADYFVQKKPQIRLGRSGHLNTIVEDKQEAKFDAKKPRNCILTTAGRPAVAKQAPRTNSPHKRLPPHRIVSPGSTNSSRSSNPWPKQKLDFDDLYDATDDDDDDEGHLSDSCPSLCSQGNSESAESSKLSTILSGSRNNYPGIVTPSSTAQWVKLNSYHKNYNVPPTPPLTIPVSPELLSRLPRFVPEAHAPPSLDGSAISDQPSTLSAPRTPELEMVSDVDWDAQCLRVHLECDTNVGAESPISGTMSPQVEIEMDDPEDWSHVLSHFPRIPRNESENSLQPVEDSPGIERPSSTGSSNKGVELPLNALATLQSIELDDESDRDSDISGVNEIGEMQEVKIFSIRPKSMEATIPSSAGSIPFTPLTIPSPGGFFSSLGGDARHTWCFTTVPPPSSATAENFYNCPWNMPATLQGSLAKTREMSYKKSTSHRSGNHGLLNTTRLTPSSSEAERKSGNSSIVDEYDELYDQELKFQAIANLDRTSIWLAAQTTYMSALRETNPVNKVEGPPTTIVAESPQDVSPSTSKKSVKFLTTILENGAPLKSPRIVENNTLFYQGFQRLVRQSNSRAAFLHSNFRFECAQTMRLSFMDKHIDHLVGKYALNDPVRPPYRGPFSQAPRNSTVPQILADQAKFFKIEKEHDAAHQLRSSVWVVEALKFLKGGSLFSAPAAKRLARAKAPLGTAESAGSRRVRVLDLADHPCCGWAWHVSNEHRNVKVYTVITKQQVVNPGMKGPSNHRQVSVPQVWRLPFRNNQFDVISSRTFHALLKTDRPYGEDQDEFDLCLKECYRCLKPGGVLEFFVMDSEITRAGPYGAAVSVEFGFNLKTRGYDPAPTRSFLSRLQKSGFTSTKRTWMFLPLGGGPSAPQTPQALPSEVGEVAEVIGTTGNIANTTALLGGWMWEQWMLKLQMEMGRERGRLLEEVASVYAEGQKSGAGWRCLTGYAMKPKKRPMLFFSFFKTLTNHTVTIELKNDIRIRGTLKSVDQYLNIKLDDIEVLDLDQYPHLSSVKNIFVRGSVVRYVVLPQAEVDRGLLEDATRRGL</sequence>
<feature type="region of interest" description="Disordered" evidence="10">
    <location>
        <begin position="420"/>
        <end position="458"/>
    </location>
</feature>
<keyword evidence="5" id="KW-0694">RNA-binding</keyword>
<dbReference type="Pfam" id="PF08241">
    <property type="entry name" value="Methyltransf_11"/>
    <property type="match status" value="1"/>
</dbReference>
<dbReference type="PROSITE" id="PS52002">
    <property type="entry name" value="SM"/>
    <property type="match status" value="1"/>
</dbReference>
<dbReference type="FunFam" id="2.30.30.100:FF:000053">
    <property type="entry name" value="U6 snRNA-associated Sm-like protein LSm2"/>
    <property type="match status" value="1"/>
</dbReference>
<protein>
    <recommendedName>
        <fullName evidence="11">Sm domain-containing protein</fullName>
    </recommendedName>
</protein>
<dbReference type="GO" id="GO:0071011">
    <property type="term" value="C:precatalytic spliceosome"/>
    <property type="evidence" value="ECO:0007669"/>
    <property type="project" value="TreeGrafter"/>
</dbReference>
<gene>
    <name evidence="12" type="ORF">ACO22_03874</name>
</gene>
<comment type="subcellular location">
    <subcellularLocation>
        <location evidence="1">Nucleus</location>
    </subcellularLocation>
</comment>
<dbReference type="GO" id="GO:0008757">
    <property type="term" value="F:S-adenosylmethionine-dependent methyltransferase activity"/>
    <property type="evidence" value="ECO:0007669"/>
    <property type="project" value="InterPro"/>
</dbReference>
<evidence type="ECO:0000256" key="4">
    <source>
        <dbReference type="ARBA" id="ARBA00022728"/>
    </source>
</evidence>
<dbReference type="SMART" id="SM00651">
    <property type="entry name" value="Sm"/>
    <property type="match status" value="1"/>
</dbReference>
<keyword evidence="3" id="KW-0507">mRNA processing</keyword>
<dbReference type="VEuPathDB" id="FungiDB:PABG_03683"/>
<reference evidence="12 13" key="1">
    <citation type="submission" date="2016-06" db="EMBL/GenBank/DDBJ databases">
        <authorList>
            <person name="Kjaerup R.B."/>
            <person name="Dalgaard T.S."/>
            <person name="Juul-Madsen H.R."/>
        </authorList>
    </citation>
    <scope>NUCLEOTIDE SEQUENCE [LARGE SCALE GENOMIC DNA]</scope>
    <source>
        <strain evidence="12 13">Pb300</strain>
    </source>
</reference>
<evidence type="ECO:0000256" key="3">
    <source>
        <dbReference type="ARBA" id="ARBA00022664"/>
    </source>
</evidence>
<dbReference type="PANTHER" id="PTHR13829:SF2">
    <property type="entry name" value="U6 SNRNA-ASSOCIATED SM-LIKE PROTEIN LSM2"/>
    <property type="match status" value="1"/>
</dbReference>
<keyword evidence="8" id="KW-0687">Ribonucleoprotein</keyword>
<dbReference type="Proteomes" id="UP000242814">
    <property type="component" value="Unassembled WGS sequence"/>
</dbReference>
<dbReference type="InterPro" id="IPR016654">
    <property type="entry name" value="U6_snRNA_Lsm2"/>
</dbReference>
<dbReference type="VEuPathDB" id="FungiDB:PADG_00143"/>
<dbReference type="VEuPathDB" id="FungiDB:PADG_00144"/>
<dbReference type="InterPro" id="IPR013216">
    <property type="entry name" value="Methyltransf_11"/>
</dbReference>
<evidence type="ECO:0000259" key="11">
    <source>
        <dbReference type="PROSITE" id="PS52002"/>
    </source>
</evidence>
<comment type="subunit">
    <text evidence="9">Component of the heptameric LSM1-LSM7 complex, which consists of LSM1, LSM2, LSM3, LSM4, LSM5, LSM6 and LSM7. Component of the heptameric LSM2-LSM8 complex, which consists of LSM2, LSM3, LSM4, LSM5, LSM6, LSM7 and LSM8. The LSm subunits form a seven-membered ring structure with a doughnut shape.</text>
</comment>
<dbReference type="GO" id="GO:0000932">
    <property type="term" value="C:P-body"/>
    <property type="evidence" value="ECO:0007669"/>
    <property type="project" value="TreeGrafter"/>
</dbReference>
<dbReference type="SUPFAM" id="SSF53335">
    <property type="entry name" value="S-adenosyl-L-methionine-dependent methyltransferases"/>
    <property type="match status" value="1"/>
</dbReference>
<dbReference type="Pfam" id="PF01423">
    <property type="entry name" value="LSM"/>
    <property type="match status" value="1"/>
</dbReference>
<comment type="caution">
    <text evidence="12">The sequence shown here is derived from an EMBL/GenBank/DDBJ whole genome shotgun (WGS) entry which is preliminary data.</text>
</comment>
<dbReference type="InterPro" id="IPR001163">
    <property type="entry name" value="Sm_dom_euk/arc"/>
</dbReference>
<evidence type="ECO:0000256" key="6">
    <source>
        <dbReference type="ARBA" id="ARBA00023187"/>
    </source>
</evidence>
<comment type="similarity">
    <text evidence="2">Belongs to the snRNP Sm proteins family.</text>
</comment>
<dbReference type="InterPro" id="IPR010920">
    <property type="entry name" value="LSM_dom_sf"/>
</dbReference>
<feature type="region of interest" description="Disordered" evidence="10">
    <location>
        <begin position="270"/>
        <end position="304"/>
    </location>
</feature>
<dbReference type="AlphaFoldDB" id="A0A1D2JEX1"/>
<dbReference type="CDD" id="cd01725">
    <property type="entry name" value="LSm2"/>
    <property type="match status" value="1"/>
</dbReference>
<evidence type="ECO:0000256" key="8">
    <source>
        <dbReference type="ARBA" id="ARBA00023274"/>
    </source>
</evidence>
<dbReference type="GO" id="GO:0005688">
    <property type="term" value="C:U6 snRNP"/>
    <property type="evidence" value="ECO:0007669"/>
    <property type="project" value="TreeGrafter"/>
</dbReference>